<evidence type="ECO:0000256" key="4">
    <source>
        <dbReference type="ARBA" id="ARBA00023277"/>
    </source>
</evidence>
<dbReference type="NCBIfam" id="NF008277">
    <property type="entry name" value="PRK11055.1"/>
    <property type="match status" value="1"/>
</dbReference>
<evidence type="ECO:0000313" key="11">
    <source>
        <dbReference type="Proteomes" id="UP000886934"/>
    </source>
</evidence>
<dbReference type="CDD" id="cd09019">
    <property type="entry name" value="galactose_mutarotase_like"/>
    <property type="match status" value="1"/>
</dbReference>
<sequence length="358" mass="39888">MSPLPATRDADRGRRDHDGEPQTMMRFELENEEGLRLRGLAYGATLTSLTLPVAGERREVLLGCADEAYLTQQVWLGAVAGRFANRIGGARLEREGQCWTLDANQGANCLHGGRDGFHRRTWQIKEQEADRVKLALLSQAGDQGFPGNLRVSLEYRLEQCDLVVDFCASTDAPSPVSLTSHAYFNLDGGGDIRHHTISLDADRYLPTDDQSLPLAIAPVEGPFDLRAPRPIGQAWLDHPQQQLAKGYDHAFLLNNSDFEPADEPFGGSNQPWAARVISGDGKLTMAVYTNQPSLQFYSGNWLTGTPDRQGRPYRDYDGFCLEAQQLPDSPNRPALGDPWLLPGQRYRHQTRYRFMPAP</sequence>
<dbReference type="InterPro" id="IPR014718">
    <property type="entry name" value="GH-type_carb-bd"/>
</dbReference>
<dbReference type="PIRSF" id="PIRSF005096">
    <property type="entry name" value="GALM"/>
    <property type="match status" value="1"/>
</dbReference>
<dbReference type="Pfam" id="PF01263">
    <property type="entry name" value="Aldose_epim"/>
    <property type="match status" value="1"/>
</dbReference>
<dbReference type="Proteomes" id="UP000886934">
    <property type="component" value="Unassembled WGS sequence"/>
</dbReference>
<evidence type="ECO:0000256" key="6">
    <source>
        <dbReference type="PIRSR" id="PIRSR005096-1"/>
    </source>
</evidence>
<protein>
    <recommendedName>
        <fullName evidence="5">Aldose 1-epimerase</fullName>
        <ecNumber evidence="5">5.1.3.3</ecNumber>
    </recommendedName>
</protein>
<keyword evidence="3 5" id="KW-0413">Isomerase</keyword>
<feature type="binding site" evidence="8">
    <location>
        <begin position="181"/>
        <end position="183"/>
    </location>
    <ligand>
        <name>beta-D-galactose</name>
        <dbReference type="ChEBI" id="CHEBI:27667"/>
    </ligand>
</feature>
<dbReference type="GO" id="GO:0004034">
    <property type="term" value="F:aldose 1-epimerase activity"/>
    <property type="evidence" value="ECO:0007669"/>
    <property type="project" value="UniProtKB-EC"/>
</dbReference>
<dbReference type="InterPro" id="IPR011013">
    <property type="entry name" value="Gal_mutarotase_sf_dom"/>
</dbReference>
<feature type="compositionally biased region" description="Basic and acidic residues" evidence="9">
    <location>
        <begin position="8"/>
        <end position="20"/>
    </location>
</feature>
<dbReference type="EC" id="5.1.3.3" evidence="5"/>
<reference evidence="10" key="1">
    <citation type="submission" date="2021-07" db="EMBL/GenBank/DDBJ databases">
        <title>Draft genome sequence of carbapenem-resistant Aeromonas spp. in Japan.</title>
        <authorList>
            <person name="Maehana S."/>
            <person name="Suzuki M."/>
            <person name="Kitasato H."/>
        </authorList>
    </citation>
    <scope>NUCLEOTIDE SEQUENCE</scope>
    <source>
        <strain evidence="10">KAM351</strain>
    </source>
</reference>
<evidence type="ECO:0000256" key="2">
    <source>
        <dbReference type="ARBA" id="ARBA00006206"/>
    </source>
</evidence>
<evidence type="ECO:0000256" key="8">
    <source>
        <dbReference type="PIRSR" id="PIRSR005096-3"/>
    </source>
</evidence>
<dbReference type="InterPro" id="IPR008183">
    <property type="entry name" value="Aldose_1/G6P_1-epimerase"/>
</dbReference>
<gene>
    <name evidence="10" type="primary">galM</name>
    <name evidence="10" type="ORF">KAM351_00380</name>
</gene>
<feature type="active site" description="Proton donor" evidence="6">
    <location>
        <position position="181"/>
    </location>
</feature>
<dbReference type="AlphaFoldDB" id="A0AA37CX22"/>
<dbReference type="GO" id="GO:0006006">
    <property type="term" value="P:glucose metabolic process"/>
    <property type="evidence" value="ECO:0007669"/>
    <property type="project" value="TreeGrafter"/>
</dbReference>
<dbReference type="Gene3D" id="2.70.98.10">
    <property type="match status" value="1"/>
</dbReference>
<evidence type="ECO:0000256" key="1">
    <source>
        <dbReference type="ARBA" id="ARBA00005028"/>
    </source>
</evidence>
<dbReference type="PANTHER" id="PTHR10091:SF0">
    <property type="entry name" value="GALACTOSE MUTAROTASE"/>
    <property type="match status" value="1"/>
</dbReference>
<dbReference type="GO" id="GO:0030246">
    <property type="term" value="F:carbohydrate binding"/>
    <property type="evidence" value="ECO:0007669"/>
    <property type="project" value="InterPro"/>
</dbReference>
<keyword evidence="4 5" id="KW-0119">Carbohydrate metabolism</keyword>
<evidence type="ECO:0000313" key="10">
    <source>
        <dbReference type="EMBL" id="GJA61427.1"/>
    </source>
</evidence>
<dbReference type="InterPro" id="IPR047215">
    <property type="entry name" value="Galactose_mutarotase-like"/>
</dbReference>
<evidence type="ECO:0000256" key="7">
    <source>
        <dbReference type="PIRSR" id="PIRSR005096-2"/>
    </source>
</evidence>
<dbReference type="GO" id="GO:0005737">
    <property type="term" value="C:cytoplasm"/>
    <property type="evidence" value="ECO:0007669"/>
    <property type="project" value="TreeGrafter"/>
</dbReference>
<evidence type="ECO:0000256" key="9">
    <source>
        <dbReference type="SAM" id="MobiDB-lite"/>
    </source>
</evidence>
<dbReference type="InterPro" id="IPR015443">
    <property type="entry name" value="Aldose_1-epimerase"/>
</dbReference>
<accession>A0AA37CX22</accession>
<dbReference type="GO" id="GO:0033499">
    <property type="term" value="P:galactose catabolic process via UDP-galactose, Leloir pathway"/>
    <property type="evidence" value="ECO:0007669"/>
    <property type="project" value="TreeGrafter"/>
</dbReference>
<evidence type="ECO:0000256" key="3">
    <source>
        <dbReference type="ARBA" id="ARBA00023235"/>
    </source>
</evidence>
<dbReference type="PANTHER" id="PTHR10091">
    <property type="entry name" value="ALDOSE-1-EPIMERASE"/>
    <property type="match status" value="1"/>
</dbReference>
<proteinExistence type="inferred from homology"/>
<comment type="pathway">
    <text evidence="1 5">Carbohydrate metabolism; hexose metabolism.</text>
</comment>
<dbReference type="SUPFAM" id="SSF74650">
    <property type="entry name" value="Galactose mutarotase-like"/>
    <property type="match status" value="1"/>
</dbReference>
<evidence type="ECO:0000256" key="5">
    <source>
        <dbReference type="PIRNR" id="PIRNR005096"/>
    </source>
</evidence>
<feature type="active site" description="Proton acceptor" evidence="6">
    <location>
        <position position="322"/>
    </location>
</feature>
<comment type="similarity">
    <text evidence="2 5">Belongs to the aldose epimerase family.</text>
</comment>
<comment type="caution">
    <text evidence="10">The sequence shown here is derived from an EMBL/GenBank/DDBJ whole genome shotgun (WGS) entry which is preliminary data.</text>
</comment>
<feature type="binding site" evidence="7">
    <location>
        <position position="248"/>
    </location>
    <ligand>
        <name>beta-D-galactose</name>
        <dbReference type="ChEBI" id="CHEBI:27667"/>
    </ligand>
</feature>
<dbReference type="EMBL" id="BPNN01000001">
    <property type="protein sequence ID" value="GJA61427.1"/>
    <property type="molecule type" value="Genomic_DNA"/>
</dbReference>
<feature type="region of interest" description="Disordered" evidence="9">
    <location>
        <begin position="1"/>
        <end position="22"/>
    </location>
</feature>
<feature type="binding site" evidence="8">
    <location>
        <begin position="85"/>
        <end position="86"/>
    </location>
    <ligand>
        <name>beta-D-galactose</name>
        <dbReference type="ChEBI" id="CHEBI:27667"/>
    </ligand>
</feature>
<comment type="catalytic activity">
    <reaction evidence="5">
        <text>alpha-D-glucose = beta-D-glucose</text>
        <dbReference type="Rhea" id="RHEA:10264"/>
        <dbReference type="ChEBI" id="CHEBI:15903"/>
        <dbReference type="ChEBI" id="CHEBI:17925"/>
        <dbReference type="EC" id="5.1.3.3"/>
    </reaction>
</comment>
<organism evidence="10 11">
    <name type="scientific">Aeromonas caviae</name>
    <name type="common">Aeromonas punctata</name>
    <dbReference type="NCBI Taxonomy" id="648"/>
    <lineage>
        <taxon>Bacteria</taxon>
        <taxon>Pseudomonadati</taxon>
        <taxon>Pseudomonadota</taxon>
        <taxon>Gammaproteobacteria</taxon>
        <taxon>Aeromonadales</taxon>
        <taxon>Aeromonadaceae</taxon>
        <taxon>Aeromonas</taxon>
    </lineage>
</organism>
<name>A0AA37CX22_AERCA</name>